<protein>
    <submittedName>
        <fullName evidence="1">Uncharacterized protein</fullName>
    </submittedName>
</protein>
<name>A0A2S7Y6E8_BEABA</name>
<dbReference type="OrthoDB" id="4867926at2759"/>
<reference evidence="1 2" key="1">
    <citation type="submission" date="2016-07" db="EMBL/GenBank/DDBJ databases">
        <title>Comparative genomics of the entomopathogenic fungus Beauveria bassiana.</title>
        <authorList>
            <person name="Valero Jimenez C.A."/>
            <person name="Zwaan B.J."/>
            <person name="Van Kan J.A."/>
            <person name="Takken W."/>
            <person name="Debets A.J."/>
            <person name="Schoustra S.E."/>
            <person name="Koenraadt C.J."/>
        </authorList>
    </citation>
    <scope>NUCLEOTIDE SEQUENCE [LARGE SCALE GENOMIC DNA]</scope>
    <source>
        <strain evidence="1 2">ARSEF 8028</strain>
    </source>
</reference>
<comment type="caution">
    <text evidence="1">The sequence shown here is derived from an EMBL/GenBank/DDBJ whole genome shotgun (WGS) entry which is preliminary data.</text>
</comment>
<gene>
    <name evidence="1" type="ORF">BB8028_0003g00580</name>
</gene>
<dbReference type="Proteomes" id="UP000237441">
    <property type="component" value="Unassembled WGS sequence"/>
</dbReference>
<organism evidence="1 2">
    <name type="scientific">Beauveria bassiana</name>
    <name type="common">White muscardine disease fungus</name>
    <name type="synonym">Tritirachium shiotae</name>
    <dbReference type="NCBI Taxonomy" id="176275"/>
    <lineage>
        <taxon>Eukaryota</taxon>
        <taxon>Fungi</taxon>
        <taxon>Dikarya</taxon>
        <taxon>Ascomycota</taxon>
        <taxon>Pezizomycotina</taxon>
        <taxon>Sordariomycetes</taxon>
        <taxon>Hypocreomycetidae</taxon>
        <taxon>Hypocreales</taxon>
        <taxon>Cordycipitaceae</taxon>
        <taxon>Beauveria</taxon>
    </lineage>
</organism>
<dbReference type="EMBL" id="JRHA01000003">
    <property type="protein sequence ID" value="PQK11432.1"/>
    <property type="molecule type" value="Genomic_DNA"/>
</dbReference>
<accession>A0A2S7Y6E8</accession>
<evidence type="ECO:0000313" key="2">
    <source>
        <dbReference type="Proteomes" id="UP000237441"/>
    </source>
</evidence>
<dbReference type="AlphaFoldDB" id="A0A2S7Y6E8"/>
<evidence type="ECO:0000313" key="1">
    <source>
        <dbReference type="EMBL" id="PQK11432.1"/>
    </source>
</evidence>
<sequence length="237" mass="27428">MYIYMYKFAQKSRHNSHRWSEAEPCNTAYTYTAPLHDTKPFDMPETLLSILCSEPWRWDSFASSEITFNQDGTGKLTCRAELNIWIAAEIEWKAHDAASRQQQEQIISTSQQDAAPLAAGPIKIDLTLTKRRIPHFGDRGADMSSSSSSGHGINEEALEEAAFLPKTYTLRLEQGEFHAQSYTPEQAPQHTPRFQLRLTFDPSPYPPREEWLRPERAPDSMRFWEWTQFCSRQIGYF</sequence>
<proteinExistence type="predicted"/>